<dbReference type="HOGENOM" id="CLU_116006_0_0_1"/>
<accession>R7TMZ6</accession>
<reference evidence="4" key="1">
    <citation type="submission" date="2012-12" db="EMBL/GenBank/DDBJ databases">
        <authorList>
            <person name="Hellsten U."/>
            <person name="Grimwood J."/>
            <person name="Chapman J.A."/>
            <person name="Shapiro H."/>
            <person name="Aerts A."/>
            <person name="Otillar R.P."/>
            <person name="Terry A.Y."/>
            <person name="Boore J.L."/>
            <person name="Simakov O."/>
            <person name="Marletaz F."/>
            <person name="Cho S.-J."/>
            <person name="Edsinger-Gonzales E."/>
            <person name="Havlak P."/>
            <person name="Kuo D.-H."/>
            <person name="Larsson T."/>
            <person name="Lv J."/>
            <person name="Arendt D."/>
            <person name="Savage R."/>
            <person name="Osoegawa K."/>
            <person name="de Jong P."/>
            <person name="Lindberg D.R."/>
            <person name="Seaver E.C."/>
            <person name="Weisblat D.A."/>
            <person name="Putnam N.H."/>
            <person name="Grigoriev I.V."/>
            <person name="Rokhsar D.S."/>
        </authorList>
    </citation>
    <scope>NUCLEOTIDE SEQUENCE</scope>
    <source>
        <strain evidence="4">I ESC-2004</strain>
    </source>
</reference>
<dbReference type="Proteomes" id="UP000014760">
    <property type="component" value="Unassembled WGS sequence"/>
</dbReference>
<gene>
    <name evidence="2" type="ORF">CAPTEDRAFT_228871</name>
</gene>
<name>R7TMZ6_CAPTE</name>
<dbReference type="Pfam" id="PF22838">
    <property type="entry name" value="COMMD8_HN"/>
    <property type="match status" value="1"/>
</dbReference>
<organism evidence="2">
    <name type="scientific">Capitella teleta</name>
    <name type="common">Polychaete worm</name>
    <dbReference type="NCBI Taxonomy" id="283909"/>
    <lineage>
        <taxon>Eukaryota</taxon>
        <taxon>Metazoa</taxon>
        <taxon>Spiralia</taxon>
        <taxon>Lophotrochozoa</taxon>
        <taxon>Annelida</taxon>
        <taxon>Polychaeta</taxon>
        <taxon>Sedentaria</taxon>
        <taxon>Scolecida</taxon>
        <taxon>Capitellidae</taxon>
        <taxon>Capitella</taxon>
    </lineage>
</organism>
<keyword evidence="4" id="KW-1185">Reference proteome</keyword>
<evidence type="ECO:0000313" key="3">
    <source>
        <dbReference type="EnsemblMetazoa" id="CapteP228871"/>
    </source>
</evidence>
<sequence>MEVLQKTDVNNVAKVLHGVVDGICHRASIQYKDFSDAWDLEEWWCLIDGIKTFAQKSISEQWNHEQLVQNLPNLPEDYKNEVINAINVRRDDLRAALVETTCAVSHDSLNDFDWQVKLAMASDSIASLHQPLATVDFNLPDNGSDKTVSVELSQEEMKKMIASLEACNRIVNQMKT</sequence>
<dbReference type="EMBL" id="KB309238">
    <property type="protein sequence ID" value="ELT95014.1"/>
    <property type="molecule type" value="Genomic_DNA"/>
</dbReference>
<dbReference type="InterPro" id="IPR055184">
    <property type="entry name" value="COMMD8_HN"/>
</dbReference>
<feature type="domain" description="COMM" evidence="1">
    <location>
        <begin position="108"/>
        <end position="175"/>
    </location>
</feature>
<reference evidence="2 4" key="2">
    <citation type="journal article" date="2013" name="Nature">
        <title>Insights into bilaterian evolution from three spiralian genomes.</title>
        <authorList>
            <person name="Simakov O."/>
            <person name="Marletaz F."/>
            <person name="Cho S.J."/>
            <person name="Edsinger-Gonzales E."/>
            <person name="Havlak P."/>
            <person name="Hellsten U."/>
            <person name="Kuo D.H."/>
            <person name="Larsson T."/>
            <person name="Lv J."/>
            <person name="Arendt D."/>
            <person name="Savage R."/>
            <person name="Osoegawa K."/>
            <person name="de Jong P."/>
            <person name="Grimwood J."/>
            <person name="Chapman J.A."/>
            <person name="Shapiro H."/>
            <person name="Aerts A."/>
            <person name="Otillar R.P."/>
            <person name="Terry A.Y."/>
            <person name="Boore J.L."/>
            <person name="Grigoriev I.V."/>
            <person name="Lindberg D.R."/>
            <person name="Seaver E.C."/>
            <person name="Weisblat D.A."/>
            <person name="Putnam N.H."/>
            <person name="Rokhsar D.S."/>
        </authorList>
    </citation>
    <scope>NUCLEOTIDE SEQUENCE</scope>
    <source>
        <strain evidence="2 4">I ESC-2004</strain>
    </source>
</reference>
<dbReference type="STRING" id="283909.R7TMZ6"/>
<dbReference type="InterPro" id="IPR047155">
    <property type="entry name" value="COMMD4/6/7/8"/>
</dbReference>
<dbReference type="AlphaFoldDB" id="R7TMZ6"/>
<protein>
    <recommendedName>
        <fullName evidence="1">COMM domain-containing protein</fullName>
    </recommendedName>
</protein>
<dbReference type="InterPro" id="IPR017920">
    <property type="entry name" value="COMM"/>
</dbReference>
<dbReference type="EMBL" id="AMQN01012004">
    <property type="status" value="NOT_ANNOTATED_CDS"/>
    <property type="molecule type" value="Genomic_DNA"/>
</dbReference>
<evidence type="ECO:0000259" key="1">
    <source>
        <dbReference type="PROSITE" id="PS51269"/>
    </source>
</evidence>
<dbReference type="PANTHER" id="PTHR16231">
    <property type="entry name" value="COMM DOMAIN-CONTAINING PROTEIN 4-8 FAMILY MEMBER"/>
    <property type="match status" value="1"/>
</dbReference>
<dbReference type="Pfam" id="PF07258">
    <property type="entry name" value="COMM_domain"/>
    <property type="match status" value="1"/>
</dbReference>
<dbReference type="OrthoDB" id="17646at2759"/>
<evidence type="ECO:0000313" key="2">
    <source>
        <dbReference type="EMBL" id="ELT95014.1"/>
    </source>
</evidence>
<reference evidence="3" key="3">
    <citation type="submission" date="2015-06" db="UniProtKB">
        <authorList>
            <consortium name="EnsemblMetazoa"/>
        </authorList>
    </citation>
    <scope>IDENTIFICATION</scope>
</reference>
<evidence type="ECO:0000313" key="4">
    <source>
        <dbReference type="Proteomes" id="UP000014760"/>
    </source>
</evidence>
<dbReference type="PROSITE" id="PS51269">
    <property type="entry name" value="COMM"/>
    <property type="match status" value="1"/>
</dbReference>
<dbReference type="PANTHER" id="PTHR16231:SF0">
    <property type="entry name" value="COMM DOMAIN-CONTAINING PROTEIN 8"/>
    <property type="match status" value="1"/>
</dbReference>
<dbReference type="OMA" id="KLCHRVV"/>
<dbReference type="EnsemblMetazoa" id="CapteT228871">
    <property type="protein sequence ID" value="CapteP228871"/>
    <property type="gene ID" value="CapteG228871"/>
</dbReference>
<proteinExistence type="predicted"/>